<keyword evidence="6" id="KW-0862">Zinc</keyword>
<name>A0A240E1U6_9BURK</name>
<dbReference type="PANTHER" id="PTHR11409">
    <property type="entry name" value="ADENOSINE DEAMINASE"/>
    <property type="match status" value="1"/>
</dbReference>
<dbReference type="GO" id="GO:0005829">
    <property type="term" value="C:cytosol"/>
    <property type="evidence" value="ECO:0007669"/>
    <property type="project" value="TreeGrafter"/>
</dbReference>
<dbReference type="InterPro" id="IPR032466">
    <property type="entry name" value="Metal_Hydrolase"/>
</dbReference>
<evidence type="ECO:0000259" key="8">
    <source>
        <dbReference type="Pfam" id="PF00962"/>
    </source>
</evidence>
<dbReference type="InterPro" id="IPR006330">
    <property type="entry name" value="Ado/ade_deaminase"/>
</dbReference>
<dbReference type="GO" id="GO:0043103">
    <property type="term" value="P:hypoxanthine salvage"/>
    <property type="evidence" value="ECO:0007669"/>
    <property type="project" value="TreeGrafter"/>
</dbReference>
<evidence type="ECO:0000256" key="5">
    <source>
        <dbReference type="ARBA" id="ARBA00022801"/>
    </source>
</evidence>
<dbReference type="GO" id="GO:0046872">
    <property type="term" value="F:metal ion binding"/>
    <property type="evidence" value="ECO:0007669"/>
    <property type="project" value="UniProtKB-KW"/>
</dbReference>
<proteinExistence type="inferred from homology"/>
<evidence type="ECO:0000256" key="3">
    <source>
        <dbReference type="ARBA" id="ARBA00012784"/>
    </source>
</evidence>
<keyword evidence="10" id="KW-1185">Reference proteome</keyword>
<dbReference type="RefSeq" id="WP_096674055.1">
    <property type="nucleotide sequence ID" value="NZ_OANS01000004.1"/>
</dbReference>
<gene>
    <name evidence="9" type="ORF">SAMN06295945_1562</name>
</gene>
<dbReference type="PANTHER" id="PTHR11409:SF43">
    <property type="entry name" value="ADENOSINE DEAMINASE"/>
    <property type="match status" value="1"/>
</dbReference>
<comment type="similarity">
    <text evidence="2">Belongs to the metallo-dependent hydrolases superfamily. Adenosine and AMP deaminases family.</text>
</comment>
<organism evidence="9 10">
    <name type="scientific">Polynucleobacter meluiroseus</name>
    <dbReference type="NCBI Taxonomy" id="1938814"/>
    <lineage>
        <taxon>Bacteria</taxon>
        <taxon>Pseudomonadati</taxon>
        <taxon>Pseudomonadota</taxon>
        <taxon>Betaproteobacteria</taxon>
        <taxon>Burkholderiales</taxon>
        <taxon>Burkholderiaceae</taxon>
        <taxon>Polynucleobacter</taxon>
    </lineage>
</organism>
<accession>A0A240E1U6</accession>
<protein>
    <recommendedName>
        <fullName evidence="3">adenosine deaminase</fullName>
        <ecNumber evidence="3">3.5.4.4</ecNumber>
    </recommendedName>
</protein>
<evidence type="ECO:0000313" key="10">
    <source>
        <dbReference type="Proteomes" id="UP000218069"/>
    </source>
</evidence>
<dbReference type="Pfam" id="PF00962">
    <property type="entry name" value="A_deaminase"/>
    <property type="match status" value="1"/>
</dbReference>
<keyword evidence="4" id="KW-0479">Metal-binding</keyword>
<dbReference type="OrthoDB" id="105475at2"/>
<dbReference type="EC" id="3.5.4.4" evidence="3"/>
<evidence type="ECO:0000256" key="2">
    <source>
        <dbReference type="ARBA" id="ARBA00006676"/>
    </source>
</evidence>
<evidence type="ECO:0000313" key="9">
    <source>
        <dbReference type="EMBL" id="SNX29197.1"/>
    </source>
</evidence>
<comment type="cofactor">
    <cofactor evidence="1">
        <name>Zn(2+)</name>
        <dbReference type="ChEBI" id="CHEBI:29105"/>
    </cofactor>
</comment>
<dbReference type="GO" id="GO:0004000">
    <property type="term" value="F:adenosine deaminase activity"/>
    <property type="evidence" value="ECO:0007669"/>
    <property type="project" value="UniProtKB-ARBA"/>
</dbReference>
<evidence type="ECO:0000256" key="7">
    <source>
        <dbReference type="SAM" id="SignalP"/>
    </source>
</evidence>
<dbReference type="GO" id="GO:0046103">
    <property type="term" value="P:inosine biosynthetic process"/>
    <property type="evidence" value="ECO:0007669"/>
    <property type="project" value="TreeGrafter"/>
</dbReference>
<dbReference type="SUPFAM" id="SSF51556">
    <property type="entry name" value="Metallo-dependent hydrolases"/>
    <property type="match status" value="1"/>
</dbReference>
<evidence type="ECO:0000256" key="6">
    <source>
        <dbReference type="ARBA" id="ARBA00022833"/>
    </source>
</evidence>
<keyword evidence="5" id="KW-0378">Hydrolase</keyword>
<keyword evidence="7" id="KW-0732">Signal</keyword>
<feature type="chain" id="PRO_5013280751" description="adenosine deaminase" evidence="7">
    <location>
        <begin position="29"/>
        <end position="488"/>
    </location>
</feature>
<dbReference type="Proteomes" id="UP000218069">
    <property type="component" value="Unassembled WGS sequence"/>
</dbReference>
<dbReference type="GO" id="GO:0006154">
    <property type="term" value="P:adenosine catabolic process"/>
    <property type="evidence" value="ECO:0007669"/>
    <property type="project" value="TreeGrafter"/>
</dbReference>
<sequence>MTFNMGLFKRLICLMVLMALIVPLTHGAEQSEIKTNYRATEKYYQSMMSPSSLPIAQLQQFIHYLPKGGDIHHHYVGALYAETYLDWVEKKGYCIHRTNFQIETQVVKGSEDATQECISASLVRADTLFYTRLLQHWSDKDFDNAQPADLQFFSTFAYFFPIAYAFNQEGLQILKSRAQDENLQYIETTFQIAPSRGSKASNYKNHLLGSQEDLRINEALESSFQELQQDQDFQQAIRDYVESIDILFSQINDSAFTIKAQAYALRNEEPNAFFERLYAAFVASQKSSNIVGVNIVGPENEFVSMRDYALQMKMARFLKQKFPKARLSFHAGELALGMVPPEDLRNHITQAVRIAGVERIGHGLDIVYERNFNELMQEMKQKKIAVEINLTSNEFIAKIAGQSHPIILYAKNGVPIVISSDDEGVSRGSISQEYLLYLSRYKPSYSTLKKTIYNSISYSFLSEQEKATQIQLLDDKFARFEKQIALLQ</sequence>
<evidence type="ECO:0000256" key="4">
    <source>
        <dbReference type="ARBA" id="ARBA00022723"/>
    </source>
</evidence>
<dbReference type="InterPro" id="IPR001365">
    <property type="entry name" value="A_deaminase_dom"/>
</dbReference>
<dbReference type="Gene3D" id="3.20.20.140">
    <property type="entry name" value="Metal-dependent hydrolases"/>
    <property type="match status" value="1"/>
</dbReference>
<evidence type="ECO:0000256" key="1">
    <source>
        <dbReference type="ARBA" id="ARBA00001947"/>
    </source>
</evidence>
<dbReference type="AlphaFoldDB" id="A0A240E1U6"/>
<feature type="signal peptide" evidence="7">
    <location>
        <begin position="1"/>
        <end position="28"/>
    </location>
</feature>
<feature type="domain" description="Adenosine deaminase" evidence="8">
    <location>
        <begin position="256"/>
        <end position="474"/>
    </location>
</feature>
<reference evidence="10" key="1">
    <citation type="submission" date="2017-08" db="EMBL/GenBank/DDBJ databases">
        <authorList>
            <person name="Varghese N."/>
            <person name="Submissions S."/>
        </authorList>
    </citation>
    <scope>NUCLEOTIDE SEQUENCE [LARGE SCALE GENOMIC DNA]</scope>
    <source>
        <strain evidence="10">AP-Melu-1000-B4</strain>
    </source>
</reference>
<dbReference type="EMBL" id="OANS01000004">
    <property type="protein sequence ID" value="SNX29197.1"/>
    <property type="molecule type" value="Genomic_DNA"/>
</dbReference>